<dbReference type="EMBL" id="VHIQ01000004">
    <property type="protein sequence ID" value="TPV33395.1"/>
    <property type="molecule type" value="Genomic_DNA"/>
</dbReference>
<dbReference type="InterPro" id="IPR026444">
    <property type="entry name" value="Secre_tail"/>
</dbReference>
<evidence type="ECO:0000313" key="4">
    <source>
        <dbReference type="EMBL" id="TPV33395.1"/>
    </source>
</evidence>
<evidence type="ECO:0000313" key="5">
    <source>
        <dbReference type="Proteomes" id="UP000317332"/>
    </source>
</evidence>
<protein>
    <submittedName>
        <fullName evidence="4">T9SS type A sorting domain-containing protein</fullName>
    </submittedName>
</protein>
<keyword evidence="1 2" id="KW-0732">Signal</keyword>
<dbReference type="OrthoDB" id="5381604at2"/>
<gene>
    <name evidence="4" type="ORF">FJ651_09920</name>
</gene>
<dbReference type="RefSeq" id="WP_140990357.1">
    <property type="nucleotide sequence ID" value="NZ_VHIQ01000004.1"/>
</dbReference>
<dbReference type="NCBIfam" id="TIGR04183">
    <property type="entry name" value="Por_Secre_tail"/>
    <property type="match status" value="1"/>
</dbReference>
<name>A0A506PJ44_9FLAO</name>
<dbReference type="AlphaFoldDB" id="A0A506PJ44"/>
<proteinExistence type="predicted"/>
<keyword evidence="5" id="KW-1185">Reference proteome</keyword>
<dbReference type="Proteomes" id="UP000317332">
    <property type="component" value="Unassembled WGS sequence"/>
</dbReference>
<comment type="caution">
    <text evidence="4">The sequence shown here is derived from an EMBL/GenBank/DDBJ whole genome shotgun (WGS) entry which is preliminary data.</text>
</comment>
<evidence type="ECO:0000256" key="2">
    <source>
        <dbReference type="SAM" id="SignalP"/>
    </source>
</evidence>
<feature type="chain" id="PRO_5021283926" evidence="2">
    <location>
        <begin position="19"/>
        <end position="744"/>
    </location>
</feature>
<reference evidence="4 5" key="1">
    <citation type="submission" date="2019-06" db="EMBL/GenBank/DDBJ databases">
        <title>Flavobacteriaceae Paucihalobacterium erythroidium CWB-1, complete genome.</title>
        <authorList>
            <person name="Wu S."/>
        </authorList>
    </citation>
    <scope>NUCLEOTIDE SEQUENCE [LARGE SCALE GENOMIC DNA]</scope>
    <source>
        <strain evidence="4 5">CWB-1</strain>
    </source>
</reference>
<feature type="domain" description="Secretion system C-terminal sorting" evidence="3">
    <location>
        <begin position="674"/>
        <end position="742"/>
    </location>
</feature>
<accession>A0A506PJ44</accession>
<organism evidence="4 5">
    <name type="scientific">Paucihalobacter ruber</name>
    <dbReference type="NCBI Taxonomy" id="2567861"/>
    <lineage>
        <taxon>Bacteria</taxon>
        <taxon>Pseudomonadati</taxon>
        <taxon>Bacteroidota</taxon>
        <taxon>Flavobacteriia</taxon>
        <taxon>Flavobacteriales</taxon>
        <taxon>Flavobacteriaceae</taxon>
        <taxon>Paucihalobacter</taxon>
    </lineage>
</organism>
<evidence type="ECO:0000256" key="1">
    <source>
        <dbReference type="ARBA" id="ARBA00022729"/>
    </source>
</evidence>
<feature type="signal peptide" evidence="2">
    <location>
        <begin position="1"/>
        <end position="18"/>
    </location>
</feature>
<evidence type="ECO:0000259" key="3">
    <source>
        <dbReference type="Pfam" id="PF18962"/>
    </source>
</evidence>
<sequence>MKKITVFIFLIAAAFGYAQDPASGPTDPPARATADVVSFYNGIASPTGDDYVNIPGVTFNNFGSAAVITDLALADGNTVKKYTSHNFSGIGGGTYDISLMETLHIDVYFATPPGDFRIKLEDITGGPGATEISVANNPATGVWLSYDIDLTNFPAPNLGSLRWIVPVTTSANATLYFDNIYFYRAPVDPATDANLTGLQVDGAALDGFNAATTSYTVGVSFGAAVPQITGATTSNPNASAVITQASSVPGSATVEVTAEDNTTTKTYTVNFVTEGPSTPAPTPPARPVENVISIYSDAYTNITIEDLDFGLCGNSSGVEEVSIAGNPTLRYFGPGCQGIDFQNNRIDASTFTNIHFDFYTDDAIIGAVFNIKLVDWAGNETEAGSTGLEINFNAGTNPQLVENQWVSVDVDITSLGGMIAGNLTRSDIAQIHITSNLPNAWYDNLYLYKDPGTCDDGIQNQGETGIDCGGPNCAPCTGPPTLAAPTPPARPAADVISIYSDAYTDIAIDNFDFGLCNGGTPNLSVSEVLIADNPTILYSGSGCQGIDFQTNRQNASEFTRFHVDVYTDDANLIGKVFNIKLVDWDGNETDAGATGLEINCNTGTSIPLVSNQWVSIDVNITSAGGMIAGNVKRDDIAQIHITSNLNNAWYDNMYLHKGTVLSTNEFTKDALKVSPNPTNSLWNVKTANQNITNITVFDILGKQVVNINPNAAEAVIDASNLRDGLYLAKISTENGSQTVKLIKN</sequence>
<dbReference type="Pfam" id="PF18962">
    <property type="entry name" value="Por_Secre_tail"/>
    <property type="match status" value="1"/>
</dbReference>